<dbReference type="InterPro" id="IPR013783">
    <property type="entry name" value="Ig-like_fold"/>
</dbReference>
<evidence type="ECO:0000256" key="1">
    <source>
        <dbReference type="ARBA" id="ARBA00022669"/>
    </source>
</evidence>
<dbReference type="AlphaFoldDB" id="A0A087UR10"/>
<keyword evidence="5" id="KW-0325">Glycoprotein</keyword>
<keyword evidence="2" id="KW-0732">Signal</keyword>
<feature type="domain" description="Ig-like" evidence="8">
    <location>
        <begin position="336"/>
        <end position="436"/>
    </location>
</feature>
<feature type="domain" description="Sushi" evidence="9">
    <location>
        <begin position="183"/>
        <end position="244"/>
    </location>
</feature>
<keyword evidence="3" id="KW-0677">Repeat</keyword>
<protein>
    <submittedName>
        <fullName evidence="11">Locomotion-related protein Hikaru genki</fullName>
    </submittedName>
</protein>
<evidence type="ECO:0000256" key="5">
    <source>
        <dbReference type="ARBA" id="ARBA00023180"/>
    </source>
</evidence>
<dbReference type="Proteomes" id="UP000054359">
    <property type="component" value="Unassembled WGS sequence"/>
</dbReference>
<keyword evidence="4" id="KW-1015">Disulfide bond</keyword>
<dbReference type="PANTHER" id="PTHR23301:SF0">
    <property type="entry name" value="CHITIN-BINDING TYPE-2 DOMAIN-CONTAINING PROTEIN-RELATED"/>
    <property type="match status" value="1"/>
</dbReference>
<dbReference type="InterPro" id="IPR002557">
    <property type="entry name" value="Chitin-bd_dom"/>
</dbReference>
<evidence type="ECO:0000256" key="2">
    <source>
        <dbReference type="ARBA" id="ARBA00022729"/>
    </source>
</evidence>
<dbReference type="Gene3D" id="2.60.40.10">
    <property type="entry name" value="Immunoglobulins"/>
    <property type="match status" value="1"/>
</dbReference>
<dbReference type="InterPro" id="IPR051940">
    <property type="entry name" value="Chitin_bind-dev_reg"/>
</dbReference>
<keyword evidence="1" id="KW-0147">Chitin-binding</keyword>
<evidence type="ECO:0000256" key="4">
    <source>
        <dbReference type="ARBA" id="ARBA00023157"/>
    </source>
</evidence>
<feature type="domain" description="Chitin-binding type-2" evidence="10">
    <location>
        <begin position="261"/>
        <end position="314"/>
    </location>
</feature>
<dbReference type="Gene3D" id="2.170.140.10">
    <property type="entry name" value="Chitin binding domain"/>
    <property type="match status" value="1"/>
</dbReference>
<dbReference type="GO" id="GO:0008061">
    <property type="term" value="F:chitin binding"/>
    <property type="evidence" value="ECO:0007669"/>
    <property type="project" value="UniProtKB-KW"/>
</dbReference>
<keyword evidence="7" id="KW-0175">Coiled coil</keyword>
<proteinExistence type="predicted"/>
<gene>
    <name evidence="11" type="ORF">X975_01939</name>
</gene>
<comment type="caution">
    <text evidence="6">Lacks conserved residue(s) required for the propagation of feature annotation.</text>
</comment>
<dbReference type="PROSITE" id="PS50940">
    <property type="entry name" value="CHIT_BIND_II"/>
    <property type="match status" value="1"/>
</dbReference>
<dbReference type="InterPro" id="IPR007110">
    <property type="entry name" value="Ig-like_dom"/>
</dbReference>
<evidence type="ECO:0000259" key="9">
    <source>
        <dbReference type="PROSITE" id="PS50923"/>
    </source>
</evidence>
<dbReference type="EMBL" id="KK121140">
    <property type="protein sequence ID" value="KFM79799.1"/>
    <property type="molecule type" value="Genomic_DNA"/>
</dbReference>
<dbReference type="SUPFAM" id="SSF57625">
    <property type="entry name" value="Invertebrate chitin-binding proteins"/>
    <property type="match status" value="1"/>
</dbReference>
<sequence>MWRLKEAQLHETVRANRREDLQELENSLNYLRKEVLVLQNKSVSLDATILAEKDREFEQSSLLKNLSVETETLKYEIDKFLVITSKLQMNLQILSADLASIENRFENLNEAVSSGLYLQDTELKIQNLTEEWRNALTFLAAEIEELKQQTTQSHDTTLWNKEDGEEDIDSDLSRLRIGGLKNTPCRLPNITDSHIQVTSKSDDEGYEHLVFSCRPIGMYTLIQPPVPWRCVGGTWQGSFPTCRRLLNEVEVNELTNHVNKEFRCSDTEVPDPTDCAFFFKCSHGKADRMKCPANLHFDSNKRRCEYPINARCSSVLLAGAIETLQTLTPAIWIGRPNISQNHILDQQFSLMGTSSAGELVVYPRTTFTLQCLFPESVWGTASWYVRYRDSDSSIMMSNVQTRKSHVDVTLTAAKEEHSGTYTCRTPFGVEHSIVVNITAVQCPEINFEDVKYIRFPDSEDRILSTVARFPCDKDFSAMCLPNGSWSRGPPTSEECAHETEKMDDETKWRCSPIDTKDRPGLILDEDVKQNIVKFKCSSNLILDGEA</sequence>
<dbReference type="PANTHER" id="PTHR23301">
    <property type="entry name" value="CHITIN BINDING PERITROPHIN-A"/>
    <property type="match status" value="1"/>
</dbReference>
<feature type="coiled-coil region" evidence="7">
    <location>
        <begin position="14"/>
        <end position="41"/>
    </location>
</feature>
<evidence type="ECO:0000259" key="8">
    <source>
        <dbReference type="PROSITE" id="PS50835"/>
    </source>
</evidence>
<evidence type="ECO:0000313" key="11">
    <source>
        <dbReference type="EMBL" id="KFM79799.1"/>
    </source>
</evidence>
<keyword evidence="12" id="KW-1185">Reference proteome</keyword>
<dbReference type="STRING" id="407821.A0A087UR10"/>
<name>A0A087UR10_STEMI</name>
<evidence type="ECO:0000256" key="6">
    <source>
        <dbReference type="PROSITE-ProRule" id="PRU00302"/>
    </source>
</evidence>
<dbReference type="SUPFAM" id="SSF48726">
    <property type="entry name" value="Immunoglobulin"/>
    <property type="match status" value="1"/>
</dbReference>
<organism evidence="11 12">
    <name type="scientific">Stegodyphus mimosarum</name>
    <name type="common">African social velvet spider</name>
    <dbReference type="NCBI Taxonomy" id="407821"/>
    <lineage>
        <taxon>Eukaryota</taxon>
        <taxon>Metazoa</taxon>
        <taxon>Ecdysozoa</taxon>
        <taxon>Arthropoda</taxon>
        <taxon>Chelicerata</taxon>
        <taxon>Arachnida</taxon>
        <taxon>Araneae</taxon>
        <taxon>Araneomorphae</taxon>
        <taxon>Entelegynae</taxon>
        <taxon>Eresoidea</taxon>
        <taxon>Eresidae</taxon>
        <taxon>Stegodyphus</taxon>
    </lineage>
</organism>
<dbReference type="SMART" id="SM00494">
    <property type="entry name" value="ChtBD2"/>
    <property type="match status" value="1"/>
</dbReference>
<dbReference type="PROSITE" id="PS50923">
    <property type="entry name" value="SUSHI"/>
    <property type="match status" value="1"/>
</dbReference>
<reference evidence="11 12" key="1">
    <citation type="submission" date="2013-11" db="EMBL/GenBank/DDBJ databases">
        <title>Genome sequencing of Stegodyphus mimosarum.</title>
        <authorList>
            <person name="Bechsgaard J."/>
        </authorList>
    </citation>
    <scope>NUCLEOTIDE SEQUENCE [LARGE SCALE GENOMIC DNA]</scope>
</reference>
<accession>A0A087UR10</accession>
<evidence type="ECO:0000313" key="12">
    <source>
        <dbReference type="Proteomes" id="UP000054359"/>
    </source>
</evidence>
<dbReference type="InterPro" id="IPR036179">
    <property type="entry name" value="Ig-like_dom_sf"/>
</dbReference>
<dbReference type="InterPro" id="IPR000436">
    <property type="entry name" value="Sushi_SCR_CCP_dom"/>
</dbReference>
<keyword evidence="6" id="KW-0768">Sushi</keyword>
<evidence type="ECO:0000259" key="10">
    <source>
        <dbReference type="PROSITE" id="PS50940"/>
    </source>
</evidence>
<dbReference type="Pfam" id="PF01607">
    <property type="entry name" value="CBM_14"/>
    <property type="match status" value="1"/>
</dbReference>
<dbReference type="PROSITE" id="PS50835">
    <property type="entry name" value="IG_LIKE"/>
    <property type="match status" value="1"/>
</dbReference>
<evidence type="ECO:0000256" key="3">
    <source>
        <dbReference type="ARBA" id="ARBA00022737"/>
    </source>
</evidence>
<dbReference type="GO" id="GO:0005576">
    <property type="term" value="C:extracellular region"/>
    <property type="evidence" value="ECO:0007669"/>
    <property type="project" value="InterPro"/>
</dbReference>
<feature type="non-terminal residue" evidence="11">
    <location>
        <position position="546"/>
    </location>
</feature>
<feature type="coiled-coil region" evidence="7">
    <location>
        <begin position="91"/>
        <end position="149"/>
    </location>
</feature>
<dbReference type="OrthoDB" id="6431181at2759"/>
<evidence type="ECO:0000256" key="7">
    <source>
        <dbReference type="SAM" id="Coils"/>
    </source>
</evidence>
<dbReference type="InterPro" id="IPR036508">
    <property type="entry name" value="Chitin-bd_dom_sf"/>
</dbReference>